<feature type="compositionally biased region" description="Pro residues" evidence="3">
    <location>
        <begin position="106"/>
        <end position="117"/>
    </location>
</feature>
<dbReference type="Gene3D" id="2.30.30.40">
    <property type="entry name" value="SH3 Domains"/>
    <property type="match status" value="1"/>
</dbReference>
<dbReference type="Pfam" id="PF00018">
    <property type="entry name" value="SH3_1"/>
    <property type="match status" value="1"/>
</dbReference>
<dbReference type="InterPro" id="IPR001452">
    <property type="entry name" value="SH3_domain"/>
</dbReference>
<name>A0A8T0DAS7_9TREM</name>
<dbReference type="EMBL" id="JTDF01010612">
    <property type="protein sequence ID" value="KAF8563807.1"/>
    <property type="molecule type" value="Genomic_DNA"/>
</dbReference>
<feature type="domain" description="SH3" evidence="4">
    <location>
        <begin position="214"/>
        <end position="276"/>
    </location>
</feature>
<organism evidence="5 6">
    <name type="scientific">Paragonimus westermani</name>
    <dbReference type="NCBI Taxonomy" id="34504"/>
    <lineage>
        <taxon>Eukaryota</taxon>
        <taxon>Metazoa</taxon>
        <taxon>Spiralia</taxon>
        <taxon>Lophotrochozoa</taxon>
        <taxon>Platyhelminthes</taxon>
        <taxon>Trematoda</taxon>
        <taxon>Digenea</taxon>
        <taxon>Plagiorchiida</taxon>
        <taxon>Troglotremata</taxon>
        <taxon>Troglotrematidae</taxon>
        <taxon>Paragonimus</taxon>
    </lineage>
</organism>
<feature type="region of interest" description="Disordered" evidence="3">
    <location>
        <begin position="154"/>
        <end position="191"/>
    </location>
</feature>
<keyword evidence="1 2" id="KW-0728">SH3 domain</keyword>
<dbReference type="OrthoDB" id="435430at2759"/>
<proteinExistence type="predicted"/>
<reference evidence="5 6" key="1">
    <citation type="submission" date="2019-07" db="EMBL/GenBank/DDBJ databases">
        <title>Annotation for the trematode Paragonimus westermani.</title>
        <authorList>
            <person name="Choi Y.-J."/>
        </authorList>
    </citation>
    <scope>NUCLEOTIDE SEQUENCE [LARGE SCALE GENOMIC DNA]</scope>
    <source>
        <strain evidence="5">180907_Pwestermani</strain>
    </source>
</reference>
<comment type="caution">
    <text evidence="5">The sequence shown here is derived from an EMBL/GenBank/DDBJ whole genome shotgun (WGS) entry which is preliminary data.</text>
</comment>
<sequence>MHSILVQSKIVDTKSDPSPSSDLTKLAEIMHSSLCQDSTLDSQLQTHSSLSELCTDSQPADVSENLLSQPGSKLCISTEHIDILLDVLEEKPSPASACSPVSAAPSDPPPPVPPKPHIPSSVLYSNLHSKASVNLHPPQNLATDLGRLRSNADSKSIKSVLPTTPRLPKPCLFPDKSITPPDTSGDQTGELPCSSSNCTNSSQTVTQSSVADCKLGTLLEAIYDCDAEHSDELSFRQGEIIELVARSDDDWWEGFISNQPWRRGLFPTTYVKCSIQPSASTPP</sequence>
<feature type="region of interest" description="Disordered" evidence="3">
    <location>
        <begin position="1"/>
        <end position="21"/>
    </location>
</feature>
<evidence type="ECO:0000313" key="6">
    <source>
        <dbReference type="Proteomes" id="UP000699462"/>
    </source>
</evidence>
<dbReference type="AlphaFoldDB" id="A0A8T0DAS7"/>
<dbReference type="InterPro" id="IPR043593">
    <property type="entry name" value="ASAP"/>
</dbReference>
<evidence type="ECO:0000259" key="4">
    <source>
        <dbReference type="PROSITE" id="PS50002"/>
    </source>
</evidence>
<gene>
    <name evidence="5" type="ORF">P879_09823</name>
</gene>
<keyword evidence="6" id="KW-1185">Reference proteome</keyword>
<evidence type="ECO:0000313" key="5">
    <source>
        <dbReference type="EMBL" id="KAF8563807.1"/>
    </source>
</evidence>
<evidence type="ECO:0000256" key="3">
    <source>
        <dbReference type="SAM" id="MobiDB-lite"/>
    </source>
</evidence>
<dbReference type="Proteomes" id="UP000699462">
    <property type="component" value="Unassembled WGS sequence"/>
</dbReference>
<evidence type="ECO:0000256" key="1">
    <source>
        <dbReference type="ARBA" id="ARBA00022443"/>
    </source>
</evidence>
<protein>
    <recommendedName>
        <fullName evidence="4">SH3 domain-containing protein</fullName>
    </recommendedName>
</protein>
<dbReference type="InterPro" id="IPR036028">
    <property type="entry name" value="SH3-like_dom_sf"/>
</dbReference>
<evidence type="ECO:0000256" key="2">
    <source>
        <dbReference type="PROSITE-ProRule" id="PRU00192"/>
    </source>
</evidence>
<accession>A0A8T0DAS7</accession>
<dbReference type="PANTHER" id="PTHR45854:SF3">
    <property type="entry name" value="ARFGAP WITH SH3 DOMAIN, ANK REPEAT AND PH DOMAIN-CONTAINING PROTEIN"/>
    <property type="match status" value="1"/>
</dbReference>
<feature type="compositionally biased region" description="Low complexity" evidence="3">
    <location>
        <begin position="94"/>
        <end position="105"/>
    </location>
</feature>
<dbReference type="SMART" id="SM00326">
    <property type="entry name" value="SH3"/>
    <property type="match status" value="1"/>
</dbReference>
<dbReference type="PROSITE" id="PS50002">
    <property type="entry name" value="SH3"/>
    <property type="match status" value="1"/>
</dbReference>
<dbReference type="SUPFAM" id="SSF50044">
    <property type="entry name" value="SH3-domain"/>
    <property type="match status" value="1"/>
</dbReference>
<feature type="region of interest" description="Disordered" evidence="3">
    <location>
        <begin position="94"/>
        <end position="121"/>
    </location>
</feature>
<dbReference type="GO" id="GO:0005096">
    <property type="term" value="F:GTPase activator activity"/>
    <property type="evidence" value="ECO:0007669"/>
    <property type="project" value="InterPro"/>
</dbReference>
<dbReference type="PRINTS" id="PR00452">
    <property type="entry name" value="SH3DOMAIN"/>
</dbReference>
<dbReference type="PANTHER" id="PTHR45854">
    <property type="entry name" value="ASAP FAMILY MEMBER"/>
    <property type="match status" value="1"/>
</dbReference>